<dbReference type="Pfam" id="PF02195">
    <property type="entry name" value="ParB_N"/>
    <property type="match status" value="1"/>
</dbReference>
<dbReference type="GO" id="GO:0005694">
    <property type="term" value="C:chromosome"/>
    <property type="evidence" value="ECO:0007669"/>
    <property type="project" value="TreeGrafter"/>
</dbReference>
<dbReference type="EMBL" id="UINC01028037">
    <property type="protein sequence ID" value="SVB08328.1"/>
    <property type="molecule type" value="Genomic_DNA"/>
</dbReference>
<reference evidence="5" key="1">
    <citation type="submission" date="2018-05" db="EMBL/GenBank/DDBJ databases">
        <authorList>
            <person name="Lanie J.A."/>
            <person name="Ng W.-L."/>
            <person name="Kazmierczak K.M."/>
            <person name="Andrzejewski T.M."/>
            <person name="Davidsen T.M."/>
            <person name="Wayne K.J."/>
            <person name="Tettelin H."/>
            <person name="Glass J.I."/>
            <person name="Rusch D."/>
            <person name="Podicherti R."/>
            <person name="Tsui H.-C.T."/>
            <person name="Winkler M.E."/>
        </authorList>
    </citation>
    <scope>NUCLEOTIDE SEQUENCE</scope>
</reference>
<evidence type="ECO:0000256" key="2">
    <source>
        <dbReference type="ARBA" id="ARBA00022829"/>
    </source>
</evidence>
<dbReference type="NCBIfam" id="TIGR00180">
    <property type="entry name" value="parB_part"/>
    <property type="match status" value="1"/>
</dbReference>
<evidence type="ECO:0000256" key="1">
    <source>
        <dbReference type="ARBA" id="ARBA00006295"/>
    </source>
</evidence>
<dbReference type="InterPro" id="IPR050336">
    <property type="entry name" value="Chromosome_partition/occlusion"/>
</dbReference>
<dbReference type="GO" id="GO:0045881">
    <property type="term" value="P:positive regulation of sporulation resulting in formation of a cellular spore"/>
    <property type="evidence" value="ECO:0007669"/>
    <property type="project" value="TreeGrafter"/>
</dbReference>
<dbReference type="Gene3D" id="1.10.10.2830">
    <property type="match status" value="1"/>
</dbReference>
<evidence type="ECO:0000259" key="4">
    <source>
        <dbReference type="SMART" id="SM00470"/>
    </source>
</evidence>
<dbReference type="InterPro" id="IPR057240">
    <property type="entry name" value="ParB_dimer_C"/>
</dbReference>
<name>A0A382B3J5_9ZZZZ</name>
<dbReference type="AlphaFoldDB" id="A0A382B3J5"/>
<gene>
    <name evidence="5" type="ORF">METZ01_LOCUS161182</name>
</gene>
<evidence type="ECO:0000313" key="5">
    <source>
        <dbReference type="EMBL" id="SVB08328.1"/>
    </source>
</evidence>
<dbReference type="GO" id="GO:0007059">
    <property type="term" value="P:chromosome segregation"/>
    <property type="evidence" value="ECO:0007669"/>
    <property type="project" value="UniProtKB-KW"/>
</dbReference>
<dbReference type="GO" id="GO:0003677">
    <property type="term" value="F:DNA binding"/>
    <property type="evidence" value="ECO:0007669"/>
    <property type="project" value="UniProtKB-KW"/>
</dbReference>
<sequence length="267" mass="29827">MDGAVPVEQIVPNRNQPRQEFNAEQMEELTASIKGAGILQPLTVREIGDDEFELIAGERRLRAAKQAGLKTVPVYILSVDADVEMMEYALVENVQRVDLNPLEEAEGYAILSGKYDLSQEEIAKRVGKSRPSIANSLRLLKLPPEIKSSLKSGKISAGHARAILGLRKSLQMITLYQKIKREKLNVRQTEDLVKKYSDSSQKSVKVKKISSSSSEIVQIENDLISHLGTKVVIRKNNVGKGKIQIEFYSEDDLQRIVEILTNSEKNS</sequence>
<dbReference type="SMART" id="SM00470">
    <property type="entry name" value="ParB"/>
    <property type="match status" value="1"/>
</dbReference>
<dbReference type="PANTHER" id="PTHR33375">
    <property type="entry name" value="CHROMOSOME-PARTITIONING PROTEIN PARB-RELATED"/>
    <property type="match status" value="1"/>
</dbReference>
<accession>A0A382B3J5</accession>
<dbReference type="FunFam" id="3.90.1530.30:FF:000001">
    <property type="entry name" value="Chromosome partitioning protein ParB"/>
    <property type="match status" value="1"/>
</dbReference>
<keyword evidence="2" id="KW-0159">Chromosome partition</keyword>
<dbReference type="Gene3D" id="3.90.1530.30">
    <property type="match status" value="1"/>
</dbReference>
<dbReference type="CDD" id="cd16393">
    <property type="entry name" value="SPO0J_N"/>
    <property type="match status" value="1"/>
</dbReference>
<dbReference type="Pfam" id="PF23552">
    <property type="entry name" value="ParB_C"/>
    <property type="match status" value="1"/>
</dbReference>
<feature type="domain" description="ParB-like N-terminal" evidence="4">
    <location>
        <begin position="3"/>
        <end position="94"/>
    </location>
</feature>
<dbReference type="FunFam" id="1.10.10.2830:FF:000001">
    <property type="entry name" value="Chromosome partitioning protein ParB"/>
    <property type="match status" value="1"/>
</dbReference>
<dbReference type="SUPFAM" id="SSF110849">
    <property type="entry name" value="ParB/Sulfiredoxin"/>
    <property type="match status" value="1"/>
</dbReference>
<protein>
    <recommendedName>
        <fullName evidence="4">ParB-like N-terminal domain-containing protein</fullName>
    </recommendedName>
</protein>
<dbReference type="InterPro" id="IPR004437">
    <property type="entry name" value="ParB/RepB/Spo0J"/>
</dbReference>
<comment type="similarity">
    <text evidence="1">Belongs to the ParB family.</text>
</comment>
<dbReference type="SUPFAM" id="SSF109709">
    <property type="entry name" value="KorB DNA-binding domain-like"/>
    <property type="match status" value="1"/>
</dbReference>
<dbReference type="InterPro" id="IPR003115">
    <property type="entry name" value="ParB_N"/>
</dbReference>
<dbReference type="PANTHER" id="PTHR33375:SF1">
    <property type="entry name" value="CHROMOSOME-PARTITIONING PROTEIN PARB-RELATED"/>
    <property type="match status" value="1"/>
</dbReference>
<dbReference type="InterPro" id="IPR036086">
    <property type="entry name" value="ParB/Sulfiredoxin_sf"/>
</dbReference>
<organism evidence="5">
    <name type="scientific">marine metagenome</name>
    <dbReference type="NCBI Taxonomy" id="408172"/>
    <lineage>
        <taxon>unclassified sequences</taxon>
        <taxon>metagenomes</taxon>
        <taxon>ecological metagenomes</taxon>
    </lineage>
</organism>
<keyword evidence="3" id="KW-0238">DNA-binding</keyword>
<dbReference type="Pfam" id="PF17762">
    <property type="entry name" value="HTH_ParB"/>
    <property type="match status" value="1"/>
</dbReference>
<proteinExistence type="inferred from homology"/>
<dbReference type="InterPro" id="IPR041468">
    <property type="entry name" value="HTH_ParB/Spo0J"/>
</dbReference>
<evidence type="ECO:0000256" key="3">
    <source>
        <dbReference type="ARBA" id="ARBA00023125"/>
    </source>
</evidence>